<accession>A0A518CFK5</accession>
<dbReference type="AlphaFoldDB" id="A0A518CFK5"/>
<keyword evidence="3" id="KW-1185">Reference proteome</keyword>
<dbReference type="EMBL" id="CP036289">
    <property type="protein sequence ID" value="QDU77997.1"/>
    <property type="molecule type" value="Genomic_DNA"/>
</dbReference>
<reference evidence="3" key="1">
    <citation type="submission" date="2019-02" db="EMBL/GenBank/DDBJ databases">
        <title>Deep-cultivation of Planctomycetes and their phenomic and genomic characterization uncovers novel biology.</title>
        <authorList>
            <person name="Wiegand S."/>
            <person name="Jogler M."/>
            <person name="Boedeker C."/>
            <person name="Pinto D."/>
            <person name="Vollmers J."/>
            <person name="Rivas-Marin E."/>
            <person name="Kohn T."/>
            <person name="Peeters S.H."/>
            <person name="Heuer A."/>
            <person name="Rast P."/>
            <person name="Oberbeckmann S."/>
            <person name="Bunk B."/>
            <person name="Jeske O."/>
            <person name="Meyerdierks A."/>
            <person name="Storesund J.E."/>
            <person name="Kallscheuer N."/>
            <person name="Luecker S."/>
            <person name="Lage O.M."/>
            <person name="Pohl T."/>
            <person name="Merkel B.J."/>
            <person name="Hornburger P."/>
            <person name="Mueller R.-W."/>
            <person name="Bruemmer F."/>
            <person name="Labrenz M."/>
            <person name="Spormann A.M."/>
            <person name="Op den Camp H."/>
            <person name="Overmann J."/>
            <person name="Amann R."/>
            <person name="Jetten M.S.M."/>
            <person name="Mascher T."/>
            <person name="Medema M.H."/>
            <person name="Devos D.P."/>
            <person name="Kaster A.-K."/>
            <person name="Ovreas L."/>
            <person name="Rohde M."/>
            <person name="Galperin M.Y."/>
            <person name="Jogler C."/>
        </authorList>
    </citation>
    <scope>NUCLEOTIDE SEQUENCE [LARGE SCALE GENOMIC DNA]</scope>
    <source>
        <strain evidence="3">Pan97</strain>
    </source>
</reference>
<dbReference type="CDD" id="cd02440">
    <property type="entry name" value="AdoMet_MTases"/>
    <property type="match status" value="1"/>
</dbReference>
<dbReference type="RefSeq" id="WP_144977451.1">
    <property type="nucleotide sequence ID" value="NZ_CP036289.1"/>
</dbReference>
<gene>
    <name evidence="2" type="ORF">Pan97_50760</name>
</gene>
<evidence type="ECO:0000259" key="1">
    <source>
        <dbReference type="Pfam" id="PF08241"/>
    </source>
</evidence>
<dbReference type="Proteomes" id="UP000318626">
    <property type="component" value="Chromosome"/>
</dbReference>
<dbReference type="PANTHER" id="PTHR42912:SF6">
    <property type="entry name" value="METHYLTRANSFERASE TYPE 11 DOMAIN-CONTAINING PROTEIN"/>
    <property type="match status" value="1"/>
</dbReference>
<evidence type="ECO:0000313" key="2">
    <source>
        <dbReference type="EMBL" id="QDU77997.1"/>
    </source>
</evidence>
<protein>
    <submittedName>
        <fullName evidence="2">Methyltransferase domain protein</fullName>
    </submittedName>
</protein>
<dbReference type="InterPro" id="IPR013216">
    <property type="entry name" value="Methyltransf_11"/>
</dbReference>
<dbReference type="InterPro" id="IPR050508">
    <property type="entry name" value="Methyltransf_Superfamily"/>
</dbReference>
<organism evidence="2 3">
    <name type="scientific">Bremerella volcania</name>
    <dbReference type="NCBI Taxonomy" id="2527984"/>
    <lineage>
        <taxon>Bacteria</taxon>
        <taxon>Pseudomonadati</taxon>
        <taxon>Planctomycetota</taxon>
        <taxon>Planctomycetia</taxon>
        <taxon>Pirellulales</taxon>
        <taxon>Pirellulaceae</taxon>
        <taxon>Bremerella</taxon>
    </lineage>
</organism>
<proteinExistence type="predicted"/>
<dbReference type="OrthoDB" id="9772751at2"/>
<evidence type="ECO:0000313" key="3">
    <source>
        <dbReference type="Proteomes" id="UP000318626"/>
    </source>
</evidence>
<dbReference type="SUPFAM" id="SSF53335">
    <property type="entry name" value="S-adenosyl-L-methionine-dependent methyltransferases"/>
    <property type="match status" value="1"/>
</dbReference>
<dbReference type="PANTHER" id="PTHR42912">
    <property type="entry name" value="METHYLTRANSFERASE"/>
    <property type="match status" value="1"/>
</dbReference>
<dbReference type="GO" id="GO:0008757">
    <property type="term" value="F:S-adenosylmethionine-dependent methyltransferase activity"/>
    <property type="evidence" value="ECO:0007669"/>
    <property type="project" value="InterPro"/>
</dbReference>
<dbReference type="GO" id="GO:0032259">
    <property type="term" value="P:methylation"/>
    <property type="evidence" value="ECO:0007669"/>
    <property type="project" value="UniProtKB-KW"/>
</dbReference>
<feature type="domain" description="Methyltransferase type 11" evidence="1">
    <location>
        <begin position="63"/>
        <end position="158"/>
    </location>
</feature>
<dbReference type="Pfam" id="PF08241">
    <property type="entry name" value="Methyltransf_11"/>
    <property type="match status" value="1"/>
</dbReference>
<name>A0A518CFK5_9BACT</name>
<keyword evidence="2" id="KW-0489">Methyltransferase</keyword>
<sequence>MDILKHNREAWNRLVQEEDRWTIPVPAEKIAQARAGEWSLGLTPTKRVPRNWFPEELSGVKILCLASGGGQQGPTLSAAGADVTVYDNSPQQLGQDQLVAEREGLSLKTVQGDMADLGVFADASFDLIFHPCSNCFAENILPVWREAFRVLRPGGTLLAGICNPVRFIFDEAAQDQRAELVVRHKIPYADMTHLSPEELDKVLKTQPLAFGHTLEDQLGGQMAAGFHLVELLEDRWGEDDLISRYLDTFLMTRALKPEH</sequence>
<keyword evidence="2" id="KW-0808">Transferase</keyword>
<dbReference type="KEGG" id="bvo:Pan97_50760"/>
<dbReference type="Gene3D" id="3.40.50.150">
    <property type="entry name" value="Vaccinia Virus protein VP39"/>
    <property type="match status" value="1"/>
</dbReference>
<dbReference type="InterPro" id="IPR029063">
    <property type="entry name" value="SAM-dependent_MTases_sf"/>
</dbReference>